<name>A0ABS2TNW8_9ACTN</name>
<feature type="region of interest" description="Disordered" evidence="1">
    <location>
        <begin position="1"/>
        <end position="23"/>
    </location>
</feature>
<evidence type="ECO:0000313" key="4">
    <source>
        <dbReference type="Proteomes" id="UP000749040"/>
    </source>
</evidence>
<dbReference type="Gene3D" id="3.90.70.10">
    <property type="entry name" value="Cysteine proteinases"/>
    <property type="match status" value="1"/>
</dbReference>
<comment type="caution">
    <text evidence="3">The sequence shown here is derived from an EMBL/GenBank/DDBJ whole genome shotgun (WGS) entry which is preliminary data.</text>
</comment>
<dbReference type="Pfam" id="PF00583">
    <property type="entry name" value="Acetyltransf_1"/>
    <property type="match status" value="1"/>
</dbReference>
<dbReference type="EMBL" id="JADKYB010000005">
    <property type="protein sequence ID" value="MBM9505034.1"/>
    <property type="molecule type" value="Genomic_DNA"/>
</dbReference>
<dbReference type="InterPro" id="IPR000182">
    <property type="entry name" value="GNAT_dom"/>
</dbReference>
<dbReference type="SUPFAM" id="SSF55729">
    <property type="entry name" value="Acyl-CoA N-acyltransferases (Nat)"/>
    <property type="match status" value="1"/>
</dbReference>
<sequence>MARSEPNAQEPNTMGQLERPPWTLPDIPTGNQAVWRSARLLSDEPEKRWTFTSMIHRSLACSEHGLSFTYENLSRWDDVIAALVIGEKLRSRGIAGLLGLNVALGFDIFDGALRSPDGRLTRARKGEPFRGRHSVAAERWDPKEDSIIFVNNWGARWGKDGKGSISREYFENHVDSAALLRPAWIGPSPKMDNRIRELSKERNKELKDPDIYLDAWMTPNRPSQEPATRNGHRVELAKRMLYRFSDNTPLEVVEARENGRFVGRMHILHSRKQRISSIEELWIHPAVRRQGHGSTLTAYGVLLARRFGSRLVRLLLHEADASELGIERAKKFAGSLGCEWMEYGRTRPNWRGQTVLQVPPASIHHAQGEDD</sequence>
<keyword evidence="4" id="KW-1185">Reference proteome</keyword>
<reference evidence="3 4" key="1">
    <citation type="submission" date="2021-01" db="EMBL/GenBank/DDBJ databases">
        <title>Streptomyces acididurans sp. nov., isolated from a peat swamp forest soil.</title>
        <authorList>
            <person name="Chantavorakit T."/>
            <person name="Duangmal K."/>
        </authorList>
    </citation>
    <scope>NUCLEOTIDE SEQUENCE [LARGE SCALE GENOMIC DNA]</scope>
    <source>
        <strain evidence="3 4">KK5PA1</strain>
    </source>
</reference>
<evidence type="ECO:0000313" key="3">
    <source>
        <dbReference type="EMBL" id="MBM9505034.1"/>
    </source>
</evidence>
<proteinExistence type="predicted"/>
<feature type="domain" description="N-acetyltransferase" evidence="2">
    <location>
        <begin position="193"/>
        <end position="348"/>
    </location>
</feature>
<dbReference type="RefSeq" id="WP_205356904.1">
    <property type="nucleotide sequence ID" value="NZ_JADKYB010000005.1"/>
</dbReference>
<protein>
    <submittedName>
        <fullName evidence="3">GNAT family N-acetyltransferase</fullName>
    </submittedName>
</protein>
<dbReference type="PROSITE" id="PS51186">
    <property type="entry name" value="GNAT"/>
    <property type="match status" value="1"/>
</dbReference>
<dbReference type="InterPro" id="IPR016181">
    <property type="entry name" value="Acyl_CoA_acyltransferase"/>
</dbReference>
<dbReference type="Gene3D" id="3.40.630.30">
    <property type="match status" value="1"/>
</dbReference>
<evidence type="ECO:0000259" key="2">
    <source>
        <dbReference type="PROSITE" id="PS51186"/>
    </source>
</evidence>
<evidence type="ECO:0000256" key="1">
    <source>
        <dbReference type="SAM" id="MobiDB-lite"/>
    </source>
</evidence>
<feature type="compositionally biased region" description="Polar residues" evidence="1">
    <location>
        <begin position="1"/>
        <end position="15"/>
    </location>
</feature>
<accession>A0ABS2TNW8</accession>
<dbReference type="CDD" id="cd04301">
    <property type="entry name" value="NAT_SF"/>
    <property type="match status" value="1"/>
</dbReference>
<dbReference type="Proteomes" id="UP000749040">
    <property type="component" value="Unassembled WGS sequence"/>
</dbReference>
<gene>
    <name evidence="3" type="ORF">ITX44_10870</name>
</gene>
<organism evidence="3 4">
    <name type="scientific">Actinacidiphila acididurans</name>
    <dbReference type="NCBI Taxonomy" id="2784346"/>
    <lineage>
        <taxon>Bacteria</taxon>
        <taxon>Bacillati</taxon>
        <taxon>Actinomycetota</taxon>
        <taxon>Actinomycetes</taxon>
        <taxon>Kitasatosporales</taxon>
        <taxon>Streptomycetaceae</taxon>
        <taxon>Actinacidiphila</taxon>
    </lineage>
</organism>